<dbReference type="RefSeq" id="WP_131478870.1">
    <property type="nucleotide sequence ID" value="NZ_SJDL01000003.1"/>
</dbReference>
<keyword evidence="1" id="KW-0645">Protease</keyword>
<name>A0ABY1ZS65_9GAMM</name>
<sequence>MGKLSQIYLFLLLIFGLSGCNAFNYYRQAASGQMSLLWQREPIEDVLDAPATTPELRHKLMLAQRARDFARDELALPVGDTFSDYVALDQPYVVYNLMVAPEFSLDPHTWCYPIVGCQSYRGYFHLEDARAAQKRFIRQGDDTFIGGVTAYSTLGWFDDPIHSGFTRLPDDRMVELIFHELAHKQVYVAGDTRFNESFATAVQLEGLKRWLRATGQPDKYQQAQARLERRAQTLALIEKTADQLKALYARHEMAEGAMRARKAALLGDLKAAYRQLEAGWPEPGPLGGVIAHVNNAVLGLFRQYNSDVPAFRQLLADSHGDFHAFYRRVQALADASGASRRDQLDALDQRWQPAVAESGGHQTGH</sequence>
<reference evidence="1 2" key="1">
    <citation type="submission" date="2019-02" db="EMBL/GenBank/DDBJ databases">
        <title>Marinobacter halodurans sp. nov., a marine bacterium isolated from sea tidal flat.</title>
        <authorList>
            <person name="Yoo Y."/>
            <person name="Lee D.W."/>
            <person name="Kim B.S."/>
            <person name="Kim J.-J."/>
        </authorList>
    </citation>
    <scope>NUCLEOTIDE SEQUENCE [LARGE SCALE GENOMIC DNA]</scope>
    <source>
        <strain evidence="1 2">YJ-S3-2</strain>
    </source>
</reference>
<gene>
    <name evidence="1" type="ORF">EZI54_02950</name>
</gene>
<dbReference type="GO" id="GO:0008233">
    <property type="term" value="F:peptidase activity"/>
    <property type="evidence" value="ECO:0007669"/>
    <property type="project" value="UniProtKB-KW"/>
</dbReference>
<comment type="caution">
    <text evidence="1">The sequence shown here is derived from an EMBL/GenBank/DDBJ whole genome shotgun (WGS) entry which is preliminary data.</text>
</comment>
<keyword evidence="2" id="KW-1185">Reference proteome</keyword>
<keyword evidence="1" id="KW-0378">Hydrolase</keyword>
<protein>
    <submittedName>
        <fullName evidence="1">Zinc protease</fullName>
    </submittedName>
</protein>
<accession>A0ABY1ZS65</accession>
<organism evidence="1 2">
    <name type="scientific">Marinobacter halodurans</name>
    <dbReference type="NCBI Taxonomy" id="2528979"/>
    <lineage>
        <taxon>Bacteria</taxon>
        <taxon>Pseudomonadati</taxon>
        <taxon>Pseudomonadota</taxon>
        <taxon>Gammaproteobacteria</taxon>
        <taxon>Pseudomonadales</taxon>
        <taxon>Marinobacteraceae</taxon>
        <taxon>Marinobacter</taxon>
    </lineage>
</organism>
<dbReference type="PROSITE" id="PS51257">
    <property type="entry name" value="PROKAR_LIPOPROTEIN"/>
    <property type="match status" value="1"/>
</dbReference>
<proteinExistence type="predicted"/>
<dbReference type="Pfam" id="PF10023">
    <property type="entry name" value="Aminopep"/>
    <property type="match status" value="1"/>
</dbReference>
<dbReference type="GO" id="GO:0006508">
    <property type="term" value="P:proteolysis"/>
    <property type="evidence" value="ECO:0007669"/>
    <property type="project" value="UniProtKB-KW"/>
</dbReference>
<evidence type="ECO:0000313" key="2">
    <source>
        <dbReference type="Proteomes" id="UP000313645"/>
    </source>
</evidence>
<dbReference type="InterPro" id="IPR014553">
    <property type="entry name" value="Aminopept"/>
</dbReference>
<evidence type="ECO:0000313" key="1">
    <source>
        <dbReference type="EMBL" id="TBW58845.1"/>
    </source>
</evidence>
<dbReference type="PIRSF" id="PIRSF029285">
    <property type="entry name" value="Aminopept"/>
    <property type="match status" value="1"/>
</dbReference>
<dbReference type="Proteomes" id="UP000313645">
    <property type="component" value="Unassembled WGS sequence"/>
</dbReference>
<dbReference type="EMBL" id="SJDL01000003">
    <property type="protein sequence ID" value="TBW58845.1"/>
    <property type="molecule type" value="Genomic_DNA"/>
</dbReference>